<feature type="region of interest" description="Disordered" evidence="1">
    <location>
        <begin position="293"/>
        <end position="326"/>
    </location>
</feature>
<dbReference type="EMBL" id="BDRX01000105">
    <property type="protein sequence ID" value="GBF97706.1"/>
    <property type="molecule type" value="Genomic_DNA"/>
</dbReference>
<dbReference type="PANTHER" id="PTHR37262">
    <property type="entry name" value="PROTEIN PEP-RELATED DEVELOPMENT ARRESTED 1, CHLOROPLASTIC"/>
    <property type="match status" value="1"/>
</dbReference>
<feature type="compositionally biased region" description="Low complexity" evidence="1">
    <location>
        <begin position="87"/>
        <end position="96"/>
    </location>
</feature>
<comment type="caution">
    <text evidence="2">The sequence shown here is derived from an EMBL/GenBank/DDBJ whole genome shotgun (WGS) entry which is preliminary data.</text>
</comment>
<dbReference type="GO" id="GO:0006355">
    <property type="term" value="P:regulation of DNA-templated transcription"/>
    <property type="evidence" value="ECO:0007669"/>
    <property type="project" value="InterPro"/>
</dbReference>
<keyword evidence="3" id="KW-1185">Reference proteome</keyword>
<name>A0A2V0PCY6_9CHLO</name>
<proteinExistence type="predicted"/>
<dbReference type="AlphaFoldDB" id="A0A2V0PCY6"/>
<dbReference type="InParanoid" id="A0A2V0PCY6"/>
<feature type="region of interest" description="Disordered" evidence="1">
    <location>
        <begin position="521"/>
        <end position="582"/>
    </location>
</feature>
<dbReference type="Proteomes" id="UP000247498">
    <property type="component" value="Unassembled WGS sequence"/>
</dbReference>
<feature type="region of interest" description="Disordered" evidence="1">
    <location>
        <begin position="427"/>
        <end position="465"/>
    </location>
</feature>
<reference evidence="2 3" key="1">
    <citation type="journal article" date="2018" name="Sci. Rep.">
        <title>Raphidocelis subcapitata (=Pseudokirchneriella subcapitata) provides an insight into genome evolution and environmental adaptations in the Sphaeropleales.</title>
        <authorList>
            <person name="Suzuki S."/>
            <person name="Yamaguchi H."/>
            <person name="Nakajima N."/>
            <person name="Kawachi M."/>
        </authorList>
    </citation>
    <scope>NUCLEOTIDE SEQUENCE [LARGE SCALE GENOMIC DNA]</scope>
    <source>
        <strain evidence="2 3">NIES-35</strain>
    </source>
</reference>
<feature type="compositionally biased region" description="Gly residues" evidence="1">
    <location>
        <begin position="562"/>
        <end position="573"/>
    </location>
</feature>
<protein>
    <submittedName>
        <fullName evidence="2">Uncharacterized protein</fullName>
    </submittedName>
</protein>
<feature type="compositionally biased region" description="Low complexity" evidence="1">
    <location>
        <begin position="294"/>
        <end position="306"/>
    </location>
</feature>
<evidence type="ECO:0000256" key="1">
    <source>
        <dbReference type="SAM" id="MobiDB-lite"/>
    </source>
</evidence>
<gene>
    <name evidence="2" type="ORF">Rsub_09764</name>
</gene>
<accession>A0A2V0PCY6</accession>
<feature type="region of interest" description="Disordered" evidence="1">
    <location>
        <begin position="480"/>
        <end position="501"/>
    </location>
</feature>
<evidence type="ECO:0000313" key="3">
    <source>
        <dbReference type="Proteomes" id="UP000247498"/>
    </source>
</evidence>
<feature type="region of interest" description="Disordered" evidence="1">
    <location>
        <begin position="66"/>
        <end position="100"/>
    </location>
</feature>
<evidence type="ECO:0000313" key="2">
    <source>
        <dbReference type="EMBL" id="GBF97706.1"/>
    </source>
</evidence>
<dbReference type="OrthoDB" id="2015968at2759"/>
<organism evidence="2 3">
    <name type="scientific">Raphidocelis subcapitata</name>
    <dbReference type="NCBI Taxonomy" id="307507"/>
    <lineage>
        <taxon>Eukaryota</taxon>
        <taxon>Viridiplantae</taxon>
        <taxon>Chlorophyta</taxon>
        <taxon>core chlorophytes</taxon>
        <taxon>Chlorophyceae</taxon>
        <taxon>CS clade</taxon>
        <taxon>Sphaeropleales</taxon>
        <taxon>Selenastraceae</taxon>
        <taxon>Raphidocelis</taxon>
    </lineage>
</organism>
<feature type="compositionally biased region" description="Low complexity" evidence="1">
    <location>
        <begin position="442"/>
        <end position="458"/>
    </location>
</feature>
<dbReference type="GO" id="GO:0042644">
    <property type="term" value="C:chloroplast nucleoid"/>
    <property type="evidence" value="ECO:0007669"/>
    <property type="project" value="InterPro"/>
</dbReference>
<dbReference type="PANTHER" id="PTHR37262:SF1">
    <property type="entry name" value="PROTEIN PEP-RELATED DEVELOPMENT ARRESTED 1, CHLOROPLASTIC"/>
    <property type="match status" value="1"/>
</dbReference>
<dbReference type="InterPro" id="IPR038961">
    <property type="entry name" value="PRDA1"/>
</dbReference>
<feature type="compositionally biased region" description="Low complexity" evidence="1">
    <location>
        <begin position="68"/>
        <end position="79"/>
    </location>
</feature>
<sequence length="582" mass="57699">MIRLAEGRLLKPASAPAAAAGATAARRSLAPAAAAAGAVAAPTAVAAPRPRRCLCGSAHTAVGSSRLARAGARPAAAPRSRARRRAAAPPARAAAADPPPLTADERAALRASVDAAAATLDEIVEEVSREVFVSEAAAYLYEEAADVAMADAVRGAVARRIEWLDANFLAAVGAYGEAARQAGDGPLVELLGLLRDEVLSQVTLRMPAPLRVLDAALQHDRITARLRVLRAALAGGRGDVPGVGMEALAATANQFVDDMEDQEIVADRVLLARLVLVREELRALHARSSERAAARSFFGGAEPPAARRARPPEERRGGVLYGPQEPAGAREAAAAAGAAGPDVAEAAADQAAASSGSSGAGAGAAAGEGEDTAASIAAAAAAAAADDGGFFSFHRGNIPRRCAAFVKELLAVGEPPRRMALLRKAFTQDWDGSGPPRPPGTVPTGSAGADAGGAAQEAPDLVRPGRLLSTVHAFRRELEMQSQSKGGASGGGGGEDNTPGLLKRLGEIQLEATLVLDEMQRGKRMGGGGGGGGGGSSGGGGGGSSGDGGGGEGAASSSSSGGATGGAAPGGSGAAKPQRGPM</sequence>
<feature type="compositionally biased region" description="Gly residues" evidence="1">
    <location>
        <begin position="525"/>
        <end position="553"/>
    </location>
</feature>